<dbReference type="InterPro" id="IPR013324">
    <property type="entry name" value="RNA_pol_sigma_r3/r4-like"/>
</dbReference>
<dbReference type="NCBIfam" id="TIGR02937">
    <property type="entry name" value="sigma70-ECF"/>
    <property type="match status" value="1"/>
</dbReference>
<evidence type="ECO:0000313" key="8">
    <source>
        <dbReference type="EMBL" id="CAI4030284.1"/>
    </source>
</evidence>
<evidence type="ECO:0000259" key="7">
    <source>
        <dbReference type="Pfam" id="PF08281"/>
    </source>
</evidence>
<dbReference type="InterPro" id="IPR007627">
    <property type="entry name" value="RNA_pol_sigma70_r2"/>
</dbReference>
<keyword evidence="2" id="KW-0805">Transcription regulation</keyword>
<dbReference type="InterPro" id="IPR013249">
    <property type="entry name" value="RNA_pol_sigma70_r4_t2"/>
</dbReference>
<dbReference type="InterPro" id="IPR039425">
    <property type="entry name" value="RNA_pol_sigma-70-like"/>
</dbReference>
<feature type="region of interest" description="Disordered" evidence="5">
    <location>
        <begin position="75"/>
        <end position="99"/>
    </location>
</feature>
<keyword evidence="4" id="KW-0804">Transcription</keyword>
<dbReference type="Pfam" id="PF08281">
    <property type="entry name" value="Sigma70_r4_2"/>
    <property type="match status" value="1"/>
</dbReference>
<dbReference type="RefSeq" id="WP_289267279.1">
    <property type="nucleotide sequence ID" value="NZ_OX365700.1"/>
</dbReference>
<dbReference type="GO" id="GO:0006352">
    <property type="term" value="P:DNA-templated transcription initiation"/>
    <property type="evidence" value="ECO:0007669"/>
    <property type="project" value="InterPro"/>
</dbReference>
<accession>A0AA86MWA9</accession>
<keyword evidence="9" id="KW-1185">Reference proteome</keyword>
<dbReference type="CDD" id="cd06171">
    <property type="entry name" value="Sigma70_r4"/>
    <property type="match status" value="1"/>
</dbReference>
<dbReference type="InterPro" id="IPR036388">
    <property type="entry name" value="WH-like_DNA-bd_sf"/>
</dbReference>
<dbReference type="InterPro" id="IPR013325">
    <property type="entry name" value="RNA_pol_sigma_r2"/>
</dbReference>
<proteinExistence type="inferred from homology"/>
<dbReference type="Gene3D" id="1.10.1740.10">
    <property type="match status" value="1"/>
</dbReference>
<evidence type="ECO:0000256" key="1">
    <source>
        <dbReference type="ARBA" id="ARBA00010641"/>
    </source>
</evidence>
<dbReference type="Proteomes" id="UP001179121">
    <property type="component" value="Chromosome"/>
</dbReference>
<keyword evidence="3" id="KW-0731">Sigma factor</keyword>
<dbReference type="PANTHER" id="PTHR43133">
    <property type="entry name" value="RNA POLYMERASE ECF-TYPE SIGMA FACTO"/>
    <property type="match status" value="1"/>
</dbReference>
<evidence type="ECO:0000256" key="5">
    <source>
        <dbReference type="SAM" id="MobiDB-lite"/>
    </source>
</evidence>
<dbReference type="SUPFAM" id="SSF88659">
    <property type="entry name" value="Sigma3 and sigma4 domains of RNA polymerase sigma factors"/>
    <property type="match status" value="1"/>
</dbReference>
<feature type="domain" description="RNA polymerase sigma factor 70 region 4 type 2" evidence="7">
    <location>
        <begin position="110"/>
        <end position="162"/>
    </location>
</feature>
<name>A0AA86MWA9_9BACT</name>
<evidence type="ECO:0000256" key="3">
    <source>
        <dbReference type="ARBA" id="ARBA00023082"/>
    </source>
</evidence>
<dbReference type="InterPro" id="IPR014284">
    <property type="entry name" value="RNA_pol_sigma-70_dom"/>
</dbReference>
<feature type="domain" description="RNA polymerase sigma-70 region 2" evidence="6">
    <location>
        <begin position="12"/>
        <end position="74"/>
    </location>
</feature>
<dbReference type="SUPFAM" id="SSF88946">
    <property type="entry name" value="Sigma2 domain of RNA polymerase sigma factors"/>
    <property type="match status" value="1"/>
</dbReference>
<dbReference type="PANTHER" id="PTHR43133:SF63">
    <property type="entry name" value="RNA POLYMERASE SIGMA FACTOR FECI-RELATED"/>
    <property type="match status" value="1"/>
</dbReference>
<reference evidence="8" key="1">
    <citation type="submission" date="2022-10" db="EMBL/GenBank/DDBJ databases">
        <authorList>
            <person name="Koch H."/>
        </authorList>
    </citation>
    <scope>NUCLEOTIDE SEQUENCE</scope>
    <source>
        <strain evidence="8">DNF</strain>
    </source>
</reference>
<evidence type="ECO:0000313" key="9">
    <source>
        <dbReference type="Proteomes" id="UP001179121"/>
    </source>
</evidence>
<dbReference type="Pfam" id="PF04542">
    <property type="entry name" value="Sigma70_r2"/>
    <property type="match status" value="1"/>
</dbReference>
<dbReference type="KEGG" id="nti:DNFV4_00712"/>
<comment type="similarity">
    <text evidence="1">Belongs to the sigma-70 factor family. ECF subfamily.</text>
</comment>
<dbReference type="Gene3D" id="1.10.10.10">
    <property type="entry name" value="Winged helix-like DNA-binding domain superfamily/Winged helix DNA-binding domain"/>
    <property type="match status" value="1"/>
</dbReference>
<dbReference type="EMBL" id="OX365700">
    <property type="protein sequence ID" value="CAI4030284.1"/>
    <property type="molecule type" value="Genomic_DNA"/>
</dbReference>
<organism evidence="8 9">
    <name type="scientific">Nitrospira tepida</name>
    <dbReference type="NCBI Taxonomy" id="2973512"/>
    <lineage>
        <taxon>Bacteria</taxon>
        <taxon>Pseudomonadati</taxon>
        <taxon>Nitrospirota</taxon>
        <taxon>Nitrospiria</taxon>
        <taxon>Nitrospirales</taxon>
        <taxon>Nitrospiraceae</taxon>
        <taxon>Nitrospira</taxon>
    </lineage>
</organism>
<gene>
    <name evidence="8" type="ORF">DNFV4_00712</name>
</gene>
<evidence type="ECO:0000256" key="2">
    <source>
        <dbReference type="ARBA" id="ARBA00023015"/>
    </source>
</evidence>
<sequence length="170" mass="19298">MTSHDVEQLFLSAGDDLRRFLSRRIACPHTVSDLMQEAFLKLMGRQPAAEIRDPRGYLFRIASNLAINHGTRRRDLDALSSEPDSGPAADRSLRDDRTPERVVAGADRLRRVMEAIESLPSRCKEVFILYRFHHMNQTEIAAQLGISLSMVEKHVIRAMRACREARDGAQ</sequence>
<dbReference type="AlphaFoldDB" id="A0AA86MWA9"/>
<dbReference type="GO" id="GO:0016987">
    <property type="term" value="F:sigma factor activity"/>
    <property type="evidence" value="ECO:0007669"/>
    <property type="project" value="UniProtKB-KW"/>
</dbReference>
<evidence type="ECO:0000259" key="6">
    <source>
        <dbReference type="Pfam" id="PF04542"/>
    </source>
</evidence>
<evidence type="ECO:0000256" key="4">
    <source>
        <dbReference type="ARBA" id="ARBA00023163"/>
    </source>
</evidence>
<protein>
    <submittedName>
        <fullName evidence="8">ECF sigma factor</fullName>
    </submittedName>
</protein>
<dbReference type="GO" id="GO:0003677">
    <property type="term" value="F:DNA binding"/>
    <property type="evidence" value="ECO:0007669"/>
    <property type="project" value="InterPro"/>
</dbReference>